<dbReference type="RefSeq" id="XP_016676597.1">
    <property type="nucleotide sequence ID" value="XM_016821108.1"/>
</dbReference>
<dbReference type="Gene3D" id="3.10.10.10">
    <property type="entry name" value="HIV Type 1 Reverse Transcriptase, subunit A, domain 1"/>
    <property type="match status" value="2"/>
</dbReference>
<evidence type="ECO:0000256" key="2">
    <source>
        <dbReference type="ARBA" id="ARBA00022679"/>
    </source>
</evidence>
<keyword evidence="9" id="KW-1185">Reference proteome</keyword>
<reference evidence="10" key="2">
    <citation type="submission" date="2025-08" db="UniProtKB">
        <authorList>
            <consortium name="RefSeq"/>
        </authorList>
    </citation>
    <scope>IDENTIFICATION</scope>
</reference>
<evidence type="ECO:0000256" key="7">
    <source>
        <dbReference type="ARBA" id="ARBA00022918"/>
    </source>
</evidence>
<dbReference type="FunFam" id="3.10.10.10:FF:000007">
    <property type="entry name" value="Retrovirus-related Pol polyprotein from transposon 17.6-like Protein"/>
    <property type="match status" value="1"/>
</dbReference>
<gene>
    <name evidence="10" type="primary">LOC107895896</name>
</gene>
<keyword evidence="5" id="KW-0255">Endonuclease</keyword>
<reference evidence="9" key="1">
    <citation type="journal article" date="2020" name="Nat. Genet.">
        <title>Genomic diversifications of five Gossypium allopolyploid species and their impact on cotton improvement.</title>
        <authorList>
            <person name="Chen Z.J."/>
            <person name="Sreedasyam A."/>
            <person name="Ando A."/>
            <person name="Song Q."/>
            <person name="De Santiago L.M."/>
            <person name="Hulse-Kemp A.M."/>
            <person name="Ding M."/>
            <person name="Ye W."/>
            <person name="Kirkbride R.C."/>
            <person name="Jenkins J."/>
            <person name="Plott C."/>
            <person name="Lovell J."/>
            <person name="Lin Y.M."/>
            <person name="Vaughn R."/>
            <person name="Liu B."/>
            <person name="Simpson S."/>
            <person name="Scheffler B.E."/>
            <person name="Wen L."/>
            <person name="Saski C.A."/>
            <person name="Grover C.E."/>
            <person name="Hu G."/>
            <person name="Conover J.L."/>
            <person name="Carlson J.W."/>
            <person name="Shu S."/>
            <person name="Boston L.B."/>
            <person name="Williams M."/>
            <person name="Peterson D.G."/>
            <person name="McGee K."/>
            <person name="Jones D.C."/>
            <person name="Wendel J.F."/>
            <person name="Stelly D.M."/>
            <person name="Grimwood J."/>
            <person name="Schmutz J."/>
        </authorList>
    </citation>
    <scope>NUCLEOTIDE SEQUENCE [LARGE SCALE GENOMIC DNA]</scope>
    <source>
        <strain evidence="9">cv. TM-1</strain>
    </source>
</reference>
<evidence type="ECO:0000256" key="3">
    <source>
        <dbReference type="ARBA" id="ARBA00022695"/>
    </source>
</evidence>
<keyword evidence="1" id="KW-0645">Protease</keyword>
<evidence type="ECO:0000256" key="6">
    <source>
        <dbReference type="ARBA" id="ARBA00022801"/>
    </source>
</evidence>
<feature type="region of interest" description="Disordered" evidence="8">
    <location>
        <begin position="105"/>
        <end position="131"/>
    </location>
</feature>
<dbReference type="GeneID" id="107895896"/>
<sequence>MAEYEAEFLRLSCYARRIVVIDYEHCARFEDGLRENLRVFIAPYREHDFSALVEKAKIVEEVKIRPKKKARSDRPVRVGPPTTPSGVVLCGHYGRRHPVIEGSSAATRGRGQARGGNGMGQGHRALGRGVGPTEVKQPALVYAARRRKDRDSTDAITSIGSTHSYIASTVSETLGTLVESTDSEMTTDLMELPFEEFDLLLGMDWLVKNRVRLDCVMKRVVLRTEEDTELVRKGCEAFLAYASGDSPVKDIYTVKDFSDVFPTELPGLPLSREMEFGIELIPGTASVSIVPYRMAPKKITELKAQIQELLDREFIYPSYHHLRVTEVDMYKTAFTTRYGHYEFLVMPFGLTNVPAAFLDLMNLVF</sequence>
<name>A0A1U8IEU1_GOSHI</name>
<dbReference type="PANTHER" id="PTHR15503:SF45">
    <property type="entry name" value="RNA-DIRECTED DNA POLYMERASE HOMOLOG"/>
    <property type="match status" value="1"/>
</dbReference>
<dbReference type="SUPFAM" id="SSF56672">
    <property type="entry name" value="DNA/RNA polymerases"/>
    <property type="match status" value="1"/>
</dbReference>
<keyword evidence="4" id="KW-0540">Nuclease</keyword>
<dbReference type="GO" id="GO:0003964">
    <property type="term" value="F:RNA-directed DNA polymerase activity"/>
    <property type="evidence" value="ECO:0007669"/>
    <property type="project" value="UniProtKB-KW"/>
</dbReference>
<dbReference type="InterPro" id="IPR021109">
    <property type="entry name" value="Peptidase_aspartic_dom_sf"/>
</dbReference>
<dbReference type="Proteomes" id="UP000818029">
    <property type="component" value="Chromosome A12"/>
</dbReference>
<keyword evidence="3" id="KW-0548">Nucleotidyltransferase</keyword>
<dbReference type="PANTHER" id="PTHR15503">
    <property type="entry name" value="LDOC1 RELATED"/>
    <property type="match status" value="1"/>
</dbReference>
<evidence type="ECO:0000256" key="1">
    <source>
        <dbReference type="ARBA" id="ARBA00022670"/>
    </source>
</evidence>
<evidence type="ECO:0008006" key="11">
    <source>
        <dbReference type="Google" id="ProtNLM"/>
    </source>
</evidence>
<dbReference type="InterPro" id="IPR032567">
    <property type="entry name" value="RTL1-rel"/>
</dbReference>
<dbReference type="Gene3D" id="3.30.70.270">
    <property type="match status" value="1"/>
</dbReference>
<accession>A0A1U8IEU1</accession>
<dbReference type="PaxDb" id="3635-A0A1U8IEU1"/>
<feature type="compositionally biased region" description="Gly residues" evidence="8">
    <location>
        <begin position="112"/>
        <end position="121"/>
    </location>
</feature>
<protein>
    <recommendedName>
        <fullName evidence="11">RNA-directed DNA polymerase homolog</fullName>
    </recommendedName>
</protein>
<evidence type="ECO:0000256" key="5">
    <source>
        <dbReference type="ARBA" id="ARBA00022759"/>
    </source>
</evidence>
<dbReference type="Pfam" id="PF08284">
    <property type="entry name" value="RVP_2"/>
    <property type="match status" value="1"/>
</dbReference>
<organism evidence="9 10">
    <name type="scientific">Gossypium hirsutum</name>
    <name type="common">Upland cotton</name>
    <name type="synonym">Gossypium mexicanum</name>
    <dbReference type="NCBI Taxonomy" id="3635"/>
    <lineage>
        <taxon>Eukaryota</taxon>
        <taxon>Viridiplantae</taxon>
        <taxon>Streptophyta</taxon>
        <taxon>Embryophyta</taxon>
        <taxon>Tracheophyta</taxon>
        <taxon>Spermatophyta</taxon>
        <taxon>Magnoliopsida</taxon>
        <taxon>eudicotyledons</taxon>
        <taxon>Gunneridae</taxon>
        <taxon>Pentapetalae</taxon>
        <taxon>rosids</taxon>
        <taxon>malvids</taxon>
        <taxon>Malvales</taxon>
        <taxon>Malvaceae</taxon>
        <taxon>Malvoideae</taxon>
        <taxon>Gossypium</taxon>
    </lineage>
</organism>
<dbReference type="InterPro" id="IPR043502">
    <property type="entry name" value="DNA/RNA_pol_sf"/>
</dbReference>
<proteinExistence type="predicted"/>
<dbReference type="STRING" id="3635.A0A1U8IEU1"/>
<dbReference type="KEGG" id="ghi:107895896"/>
<dbReference type="AlphaFoldDB" id="A0A1U8IEU1"/>
<evidence type="ECO:0000256" key="8">
    <source>
        <dbReference type="SAM" id="MobiDB-lite"/>
    </source>
</evidence>
<evidence type="ECO:0000313" key="9">
    <source>
        <dbReference type="Proteomes" id="UP000818029"/>
    </source>
</evidence>
<dbReference type="GO" id="GO:0008233">
    <property type="term" value="F:peptidase activity"/>
    <property type="evidence" value="ECO:0007669"/>
    <property type="project" value="UniProtKB-KW"/>
</dbReference>
<dbReference type="Gene3D" id="2.40.70.10">
    <property type="entry name" value="Acid Proteases"/>
    <property type="match status" value="1"/>
</dbReference>
<keyword evidence="7" id="KW-0695">RNA-directed DNA polymerase</keyword>
<dbReference type="GO" id="GO:0004519">
    <property type="term" value="F:endonuclease activity"/>
    <property type="evidence" value="ECO:0007669"/>
    <property type="project" value="UniProtKB-KW"/>
</dbReference>
<dbReference type="GO" id="GO:0006508">
    <property type="term" value="P:proteolysis"/>
    <property type="evidence" value="ECO:0007669"/>
    <property type="project" value="UniProtKB-KW"/>
</dbReference>
<dbReference type="InterPro" id="IPR043128">
    <property type="entry name" value="Rev_trsase/Diguanyl_cyclase"/>
</dbReference>
<evidence type="ECO:0000313" key="10">
    <source>
        <dbReference type="RefSeq" id="XP_016676597.1"/>
    </source>
</evidence>
<keyword evidence="6" id="KW-0378">Hydrolase</keyword>
<evidence type="ECO:0000256" key="4">
    <source>
        <dbReference type="ARBA" id="ARBA00022722"/>
    </source>
</evidence>
<keyword evidence="2" id="KW-0808">Transferase</keyword>